<dbReference type="OrthoDB" id="9810518at2"/>
<dbReference type="RefSeq" id="WP_114005778.1">
    <property type="nucleotide sequence ID" value="NZ_QGDC01000007.1"/>
</dbReference>
<dbReference type="Proteomes" id="UP000253209">
    <property type="component" value="Unassembled WGS sequence"/>
</dbReference>
<feature type="transmembrane region" description="Helical" evidence="1">
    <location>
        <begin position="225"/>
        <end position="243"/>
    </location>
</feature>
<dbReference type="Pfam" id="PF02405">
    <property type="entry name" value="MlaE"/>
    <property type="match status" value="1"/>
</dbReference>
<dbReference type="GO" id="GO:0005548">
    <property type="term" value="F:phospholipid transporter activity"/>
    <property type="evidence" value="ECO:0007669"/>
    <property type="project" value="TreeGrafter"/>
</dbReference>
<dbReference type="InterPro" id="IPR030802">
    <property type="entry name" value="Permease_MalE"/>
</dbReference>
<feature type="transmembrane region" description="Helical" evidence="1">
    <location>
        <begin position="185"/>
        <end position="205"/>
    </location>
</feature>
<dbReference type="PANTHER" id="PTHR30188">
    <property type="entry name" value="ABC TRANSPORTER PERMEASE PROTEIN-RELATED"/>
    <property type="match status" value="1"/>
</dbReference>
<organism evidence="2 3">
    <name type="scientific">Mucilaginibacter hurinus</name>
    <dbReference type="NCBI Taxonomy" id="2201324"/>
    <lineage>
        <taxon>Bacteria</taxon>
        <taxon>Pseudomonadati</taxon>
        <taxon>Bacteroidota</taxon>
        <taxon>Sphingobacteriia</taxon>
        <taxon>Sphingobacteriales</taxon>
        <taxon>Sphingobacteriaceae</taxon>
        <taxon>Mucilaginibacter</taxon>
    </lineage>
</organism>
<keyword evidence="1" id="KW-1133">Transmembrane helix</keyword>
<dbReference type="PANTHER" id="PTHR30188:SF4">
    <property type="entry name" value="PROTEIN TRIGALACTOSYLDIACYLGLYCEROL 1, CHLOROPLASTIC"/>
    <property type="match status" value="1"/>
</dbReference>
<feature type="transmembrane region" description="Helical" evidence="1">
    <location>
        <begin position="34"/>
        <end position="58"/>
    </location>
</feature>
<keyword evidence="1" id="KW-0472">Membrane</keyword>
<keyword evidence="3" id="KW-1185">Reference proteome</keyword>
<accession>A0A367GLB4</accession>
<sequence>MMFYSLGRYILLLRLSFKKPEKFDVYWKEIMREMVSVGIGSLGIIAIISVFIGAATTIQVAFQLSSPLVPLSIAGKIARDSTILEFSPTISSLVLAGRVGSSIASQIGTMRVTEQIDALEIMGVNAPGYLIAPKIMAGITMVPLLVIISIVLGISGGYIACVVSGDITPADYLAGVRDGFDGLTIRVALVKAFVFGFLICSICSYQGFYTTGGALEVGQSATRGVVYSCVMILFADLVITSLML</sequence>
<proteinExistence type="predicted"/>
<evidence type="ECO:0000256" key="1">
    <source>
        <dbReference type="SAM" id="Phobius"/>
    </source>
</evidence>
<dbReference type="AlphaFoldDB" id="A0A367GLB4"/>
<evidence type="ECO:0000313" key="3">
    <source>
        <dbReference type="Proteomes" id="UP000253209"/>
    </source>
</evidence>
<dbReference type="EMBL" id="QGDC01000007">
    <property type="protein sequence ID" value="RCH54267.1"/>
    <property type="molecule type" value="Genomic_DNA"/>
</dbReference>
<evidence type="ECO:0000313" key="2">
    <source>
        <dbReference type="EMBL" id="RCH54267.1"/>
    </source>
</evidence>
<protein>
    <submittedName>
        <fullName evidence="2">ABC transporter permease</fullName>
    </submittedName>
</protein>
<comment type="caution">
    <text evidence="2">The sequence shown here is derived from an EMBL/GenBank/DDBJ whole genome shotgun (WGS) entry which is preliminary data.</text>
</comment>
<keyword evidence="1" id="KW-0812">Transmembrane</keyword>
<reference evidence="2 3" key="1">
    <citation type="submission" date="2018-05" db="EMBL/GenBank/DDBJ databases">
        <title>Mucilaginibacter hurinus sp. nov., isolated from briquette warehouse soil.</title>
        <authorList>
            <person name="Choi L."/>
        </authorList>
    </citation>
    <scope>NUCLEOTIDE SEQUENCE [LARGE SCALE GENOMIC DNA]</scope>
    <source>
        <strain evidence="2 3">ZR32</strain>
    </source>
</reference>
<name>A0A367GLB4_9SPHI</name>
<dbReference type="GO" id="GO:0043190">
    <property type="term" value="C:ATP-binding cassette (ABC) transporter complex"/>
    <property type="evidence" value="ECO:0007669"/>
    <property type="project" value="InterPro"/>
</dbReference>
<gene>
    <name evidence="2" type="ORF">DJ568_13300</name>
</gene>
<feature type="transmembrane region" description="Helical" evidence="1">
    <location>
        <begin position="144"/>
        <end position="165"/>
    </location>
</feature>